<comment type="caution">
    <text evidence="1">The sequence shown here is derived from an EMBL/GenBank/DDBJ whole genome shotgun (WGS) entry which is preliminary data.</text>
</comment>
<accession>A0A4R5VNA6</accession>
<protein>
    <submittedName>
        <fullName evidence="1">Uncharacterized protein</fullName>
    </submittedName>
</protein>
<evidence type="ECO:0000313" key="2">
    <source>
        <dbReference type="Proteomes" id="UP000295132"/>
    </source>
</evidence>
<proteinExistence type="predicted"/>
<gene>
    <name evidence="1" type="ORF">E2K98_19860</name>
</gene>
<dbReference type="EMBL" id="SMYO01000009">
    <property type="protein sequence ID" value="TDK59478.1"/>
    <property type="molecule type" value="Genomic_DNA"/>
</dbReference>
<evidence type="ECO:0000313" key="1">
    <source>
        <dbReference type="EMBL" id="TDK59478.1"/>
    </source>
</evidence>
<sequence>MMKDATFSSKRLMSPLTDEQFEIFKGKYDDDDVDKEKSYLVCYRNGEFEILFGTVPEYFHLSFEEYVEKYGYDYI</sequence>
<organism evidence="1 2">
    <name type="scientific">Bacillus salipaludis</name>
    <dbReference type="NCBI Taxonomy" id="2547811"/>
    <lineage>
        <taxon>Bacteria</taxon>
        <taxon>Bacillati</taxon>
        <taxon>Bacillota</taxon>
        <taxon>Bacilli</taxon>
        <taxon>Bacillales</taxon>
        <taxon>Bacillaceae</taxon>
        <taxon>Bacillus</taxon>
    </lineage>
</organism>
<name>A0A4R5VNA6_9BACI</name>
<dbReference type="RefSeq" id="WP_133337157.1">
    <property type="nucleotide sequence ID" value="NZ_SMYO01000009.1"/>
</dbReference>
<reference evidence="1 2" key="1">
    <citation type="submission" date="2019-03" db="EMBL/GenBank/DDBJ databases">
        <title>Bacillus niacini sp. nov. a Nicotinate-Metabolizing Mesophile Isolated from Soil.</title>
        <authorList>
            <person name="Zhang G."/>
        </authorList>
    </citation>
    <scope>NUCLEOTIDE SEQUENCE [LARGE SCALE GENOMIC DNA]</scope>
    <source>
        <strain evidence="1 2">WN066</strain>
    </source>
</reference>
<dbReference type="AlphaFoldDB" id="A0A4R5VNA6"/>
<dbReference type="Proteomes" id="UP000295132">
    <property type="component" value="Unassembled WGS sequence"/>
</dbReference>